<dbReference type="PANTHER" id="PTHR35097">
    <property type="entry name" value="GDSL ESTERASE/LIPASE"/>
    <property type="match status" value="1"/>
</dbReference>
<sequence length="367" mass="40649">MKLRHRQDKVEKILTYKTSKWSPFEEEGTRVKGEVSVIGTGLFDDSLDHEKVDAIERAGLRTGINTRITFETKVRQTGILEADFICGKRNHGDSGNVLEDVLSLAKVSYTANMTDWLSIVAIPMGARCKDMAISTGSSLQEKGLTLTDYSSLGPPLLHQNRGSAIGLTVKSTKIVASLAQFVIDLPGSVGQCFSTFGQIVYQLPRASKLFLFGLHHMPRPVLLGNPRALPIPLCIWRRHQLSESSTQTSLLLLESSKETVPAGSLAVMLESELDESSRVRGWLQMKNSNPSHLQWSVGISDFPEDEIGWGLSLGGAIQGPKNWDHFQVEAFLNFNVGRRLSFQPAFVYLMEGNNQMPALTFRSTWSL</sequence>
<reference evidence="1" key="1">
    <citation type="submission" date="2024-03" db="EMBL/GenBank/DDBJ databases">
        <title>WGS assembly of Saponaria officinalis var. Norfolk2.</title>
        <authorList>
            <person name="Jenkins J."/>
            <person name="Shu S."/>
            <person name="Grimwood J."/>
            <person name="Barry K."/>
            <person name="Goodstein D."/>
            <person name="Schmutz J."/>
            <person name="Leebens-Mack J."/>
            <person name="Osbourn A."/>
        </authorList>
    </citation>
    <scope>NUCLEOTIDE SEQUENCE [LARGE SCALE GENOMIC DNA]</scope>
    <source>
        <strain evidence="1">JIC</strain>
    </source>
</reference>
<protein>
    <submittedName>
        <fullName evidence="1">Uncharacterized protein</fullName>
    </submittedName>
</protein>
<accession>A0AAW1M3K3</accession>
<evidence type="ECO:0000313" key="2">
    <source>
        <dbReference type="Proteomes" id="UP001443914"/>
    </source>
</evidence>
<proteinExistence type="predicted"/>
<gene>
    <name evidence="1" type="ORF">RND81_03G007000</name>
</gene>
<dbReference type="EMBL" id="JBDFQZ010000003">
    <property type="protein sequence ID" value="KAK9740042.1"/>
    <property type="molecule type" value="Genomic_DNA"/>
</dbReference>
<dbReference type="PANTHER" id="PTHR35097:SF1">
    <property type="entry name" value="GDSL ESTERASE_LIPASE"/>
    <property type="match status" value="1"/>
</dbReference>
<evidence type="ECO:0000313" key="1">
    <source>
        <dbReference type="EMBL" id="KAK9740042.1"/>
    </source>
</evidence>
<dbReference type="AlphaFoldDB" id="A0AAW1M3K3"/>
<comment type="caution">
    <text evidence="1">The sequence shown here is derived from an EMBL/GenBank/DDBJ whole genome shotgun (WGS) entry which is preliminary data.</text>
</comment>
<organism evidence="1 2">
    <name type="scientific">Saponaria officinalis</name>
    <name type="common">Common soapwort</name>
    <name type="synonym">Lychnis saponaria</name>
    <dbReference type="NCBI Taxonomy" id="3572"/>
    <lineage>
        <taxon>Eukaryota</taxon>
        <taxon>Viridiplantae</taxon>
        <taxon>Streptophyta</taxon>
        <taxon>Embryophyta</taxon>
        <taxon>Tracheophyta</taxon>
        <taxon>Spermatophyta</taxon>
        <taxon>Magnoliopsida</taxon>
        <taxon>eudicotyledons</taxon>
        <taxon>Gunneridae</taxon>
        <taxon>Pentapetalae</taxon>
        <taxon>Caryophyllales</taxon>
        <taxon>Caryophyllaceae</taxon>
        <taxon>Caryophylleae</taxon>
        <taxon>Saponaria</taxon>
    </lineage>
</organism>
<keyword evidence="2" id="KW-1185">Reference proteome</keyword>
<name>A0AAW1M3K3_SAPOF</name>
<dbReference type="Proteomes" id="UP001443914">
    <property type="component" value="Unassembled WGS sequence"/>
</dbReference>